<evidence type="ECO:0000313" key="1">
    <source>
        <dbReference type="EMBL" id="OHA63884.1"/>
    </source>
</evidence>
<comment type="caution">
    <text evidence="1">The sequence shown here is derived from an EMBL/GenBank/DDBJ whole genome shotgun (WGS) entry which is preliminary data.</text>
</comment>
<protein>
    <recommendedName>
        <fullName evidence="3">DNA polymerase III delta N-terminal domain-containing protein</fullName>
    </recommendedName>
</protein>
<dbReference type="PANTHER" id="PTHR11669:SF8">
    <property type="entry name" value="DNA POLYMERASE III SUBUNIT DELTA"/>
    <property type="match status" value="1"/>
</dbReference>
<dbReference type="PANTHER" id="PTHR11669">
    <property type="entry name" value="REPLICATION FACTOR C / DNA POLYMERASE III GAMMA-TAU SUBUNIT"/>
    <property type="match status" value="1"/>
</dbReference>
<evidence type="ECO:0000313" key="2">
    <source>
        <dbReference type="Proteomes" id="UP000178170"/>
    </source>
</evidence>
<dbReference type="Proteomes" id="UP000178170">
    <property type="component" value="Unassembled WGS sequence"/>
</dbReference>
<dbReference type="GO" id="GO:0006261">
    <property type="term" value="P:DNA-templated DNA replication"/>
    <property type="evidence" value="ECO:0007669"/>
    <property type="project" value="TreeGrafter"/>
</dbReference>
<dbReference type="InterPro" id="IPR050238">
    <property type="entry name" value="DNA_Rep/Repair_Clamp_Loader"/>
</dbReference>
<sequence>MDKRTLFKRLAERGGLSHAYLFSGNDERQKDELVADLVASLHIQTEDRMILEPDRDEITIAQIRGLSSFFSMTAWNSKYKIALLRRAHSMNREAQSAFLKLLEEPKGDALFFLLTEYPDMLFETIRSRAQEFKFYSFAPPEISDDAIGEFQKLQKADLGSRFAYAKKLADEPERIQRLLHQWLLAIRQMLRTQLAENPQDVSATVRAIRTIQETLLLLRTTNVSPRLALERVMLNLAAN</sequence>
<dbReference type="InterPro" id="IPR027417">
    <property type="entry name" value="P-loop_NTPase"/>
</dbReference>
<dbReference type="Gene3D" id="3.40.50.300">
    <property type="entry name" value="P-loop containing nucleotide triphosphate hydrolases"/>
    <property type="match status" value="1"/>
</dbReference>
<dbReference type="EMBL" id="MHTS01000024">
    <property type="protein sequence ID" value="OHA63884.1"/>
    <property type="molecule type" value="Genomic_DNA"/>
</dbReference>
<gene>
    <name evidence="1" type="ORF">A2843_01030</name>
</gene>
<dbReference type="SUPFAM" id="SSF52540">
    <property type="entry name" value="P-loop containing nucleoside triphosphate hydrolases"/>
    <property type="match status" value="1"/>
</dbReference>
<dbReference type="Pfam" id="PF13177">
    <property type="entry name" value="DNA_pol3_delta2"/>
    <property type="match status" value="1"/>
</dbReference>
<reference evidence="1 2" key="1">
    <citation type="journal article" date="2016" name="Nat. Commun.">
        <title>Thousands of microbial genomes shed light on interconnected biogeochemical processes in an aquifer system.</title>
        <authorList>
            <person name="Anantharaman K."/>
            <person name="Brown C.T."/>
            <person name="Hug L.A."/>
            <person name="Sharon I."/>
            <person name="Castelle C.J."/>
            <person name="Probst A.J."/>
            <person name="Thomas B.C."/>
            <person name="Singh A."/>
            <person name="Wilkins M.J."/>
            <person name="Karaoz U."/>
            <person name="Brodie E.L."/>
            <person name="Williams K.H."/>
            <person name="Hubbard S.S."/>
            <person name="Banfield J.F."/>
        </authorList>
    </citation>
    <scope>NUCLEOTIDE SEQUENCE [LARGE SCALE GENOMIC DNA]</scope>
</reference>
<evidence type="ECO:0008006" key="3">
    <source>
        <dbReference type="Google" id="ProtNLM"/>
    </source>
</evidence>
<organism evidence="1 2">
    <name type="scientific">Candidatus Wildermuthbacteria bacterium RIFCSPHIGHO2_01_FULL_48_27b</name>
    <dbReference type="NCBI Taxonomy" id="1802447"/>
    <lineage>
        <taxon>Bacteria</taxon>
        <taxon>Candidatus Wildermuthiibacteriota</taxon>
    </lineage>
</organism>
<name>A0A1G2QTE4_9BACT</name>
<dbReference type="AlphaFoldDB" id="A0A1G2QTE4"/>
<proteinExistence type="predicted"/>
<accession>A0A1G2QTE4</accession>